<protein>
    <submittedName>
        <fullName evidence="1">Uncharacterized protein</fullName>
    </submittedName>
</protein>
<dbReference type="EMBL" id="CABITT030000006">
    <property type="protein sequence ID" value="VVB07715.1"/>
    <property type="molecule type" value="Genomic_DNA"/>
</dbReference>
<keyword evidence="2" id="KW-1185">Reference proteome</keyword>
<evidence type="ECO:0000313" key="1">
    <source>
        <dbReference type="EMBL" id="VVB07715.1"/>
    </source>
</evidence>
<accession>A0A565C291</accession>
<gene>
    <name evidence="1" type="ORF">ANE_LOCUS18159</name>
</gene>
<dbReference type="AlphaFoldDB" id="A0A565C291"/>
<organism evidence="1 2">
    <name type="scientific">Arabis nemorensis</name>
    <dbReference type="NCBI Taxonomy" id="586526"/>
    <lineage>
        <taxon>Eukaryota</taxon>
        <taxon>Viridiplantae</taxon>
        <taxon>Streptophyta</taxon>
        <taxon>Embryophyta</taxon>
        <taxon>Tracheophyta</taxon>
        <taxon>Spermatophyta</taxon>
        <taxon>Magnoliopsida</taxon>
        <taxon>eudicotyledons</taxon>
        <taxon>Gunneridae</taxon>
        <taxon>Pentapetalae</taxon>
        <taxon>rosids</taxon>
        <taxon>malvids</taxon>
        <taxon>Brassicales</taxon>
        <taxon>Brassicaceae</taxon>
        <taxon>Arabideae</taxon>
        <taxon>Arabis</taxon>
    </lineage>
</organism>
<proteinExistence type="predicted"/>
<reference evidence="1" key="1">
    <citation type="submission" date="2019-07" db="EMBL/GenBank/DDBJ databases">
        <authorList>
            <person name="Dittberner H."/>
        </authorList>
    </citation>
    <scope>NUCLEOTIDE SEQUENCE [LARGE SCALE GENOMIC DNA]</scope>
</reference>
<sequence length="99" mass="11155">MNICGLPLRKYSSILQEHQSALEECNNVKGEIKGCEIWNVYNTAPRIPQKPVRPADEYGALIYAGRWEIHRVTFSPGNIGFATFGAPWRRKSLAITHGN</sequence>
<dbReference type="OrthoDB" id="1877876at2759"/>
<dbReference type="Proteomes" id="UP000489600">
    <property type="component" value="Unassembled WGS sequence"/>
</dbReference>
<evidence type="ECO:0000313" key="2">
    <source>
        <dbReference type="Proteomes" id="UP000489600"/>
    </source>
</evidence>
<comment type="caution">
    <text evidence="1">The sequence shown here is derived from an EMBL/GenBank/DDBJ whole genome shotgun (WGS) entry which is preliminary data.</text>
</comment>
<name>A0A565C291_9BRAS</name>